<name>A0ABY9RJL6_9BURK</name>
<evidence type="ECO:0000259" key="1">
    <source>
        <dbReference type="Pfam" id="PF10727"/>
    </source>
</evidence>
<evidence type="ECO:0000313" key="4">
    <source>
        <dbReference type="Proteomes" id="UP001181355"/>
    </source>
</evidence>
<dbReference type="InterPro" id="IPR018931">
    <property type="entry name" value="DUF2520"/>
</dbReference>
<evidence type="ECO:0000259" key="2">
    <source>
        <dbReference type="Pfam" id="PF10728"/>
    </source>
</evidence>
<accession>A0ABY9RJL6</accession>
<dbReference type="InterPro" id="IPR036291">
    <property type="entry name" value="NAD(P)-bd_dom_sf"/>
</dbReference>
<proteinExistence type="predicted"/>
<dbReference type="Proteomes" id="UP001181355">
    <property type="component" value="Chromosome"/>
</dbReference>
<feature type="domain" description="Putative oxidoreductase/dehydrogenase Rossmann-like" evidence="1">
    <location>
        <begin position="5"/>
        <end position="119"/>
    </location>
</feature>
<dbReference type="InterPro" id="IPR019665">
    <property type="entry name" value="OxRdtase/DH_put_Rossmann_dom"/>
</dbReference>
<dbReference type="SUPFAM" id="SSF51735">
    <property type="entry name" value="NAD(P)-binding Rossmann-fold domains"/>
    <property type="match status" value="1"/>
</dbReference>
<dbReference type="EMBL" id="CP133720">
    <property type="protein sequence ID" value="WMW80470.1"/>
    <property type="molecule type" value="Genomic_DNA"/>
</dbReference>
<protein>
    <submittedName>
        <fullName evidence="3">DUF2520 domain-containing protein</fullName>
    </submittedName>
</protein>
<dbReference type="InterPro" id="IPR008927">
    <property type="entry name" value="6-PGluconate_DH-like_C_sf"/>
</dbReference>
<dbReference type="Gene3D" id="3.40.50.720">
    <property type="entry name" value="NAD(P)-binding Rossmann-like Domain"/>
    <property type="match status" value="1"/>
</dbReference>
<dbReference type="RefSeq" id="WP_309481963.1">
    <property type="nucleotide sequence ID" value="NZ_CP133720.1"/>
</dbReference>
<dbReference type="Pfam" id="PF10728">
    <property type="entry name" value="DUF2520"/>
    <property type="match status" value="1"/>
</dbReference>
<dbReference type="Pfam" id="PF10727">
    <property type="entry name" value="Rossmann-like"/>
    <property type="match status" value="1"/>
</dbReference>
<keyword evidence="4" id="KW-1185">Reference proteome</keyword>
<sequence length="275" mass="29567">MRTLSIIGPGRVGRSLGKLFHQLEVFQITSVMSRSLESAVSSSAFIGAGEPVISIEQLSAADVFMLAVPDDEIEHQVSRLRQYALVETDCIVFHCSGSKSSSILAPLRECGAHVASVHPVRSFADPALVVSDFHGTMCGIEGDQLALQTLSAAFGAIGARVFELSPEHKLRYHAASVFASNYLVTLIDVAQQCYVAAGLDLDLAARLAQPLASKTLENCFRLGTTAALTGPIKRGDFETVQRQENDLLSLDRSIAELYKSFVPLTTEIAKRSGAE</sequence>
<dbReference type="InterPro" id="IPR037108">
    <property type="entry name" value="TM1727-like_C_sf"/>
</dbReference>
<evidence type="ECO:0000313" key="3">
    <source>
        <dbReference type="EMBL" id="WMW80470.1"/>
    </source>
</evidence>
<dbReference type="PANTHER" id="PTHR40459:SF1">
    <property type="entry name" value="CONSERVED HYPOTHETICAL ALANINE AND LEUCINE RICH PROTEIN"/>
    <property type="match status" value="1"/>
</dbReference>
<organism evidence="3 4">
    <name type="scientific">Undibacterium cyanobacteriorum</name>
    <dbReference type="NCBI Taxonomy" id="3073561"/>
    <lineage>
        <taxon>Bacteria</taxon>
        <taxon>Pseudomonadati</taxon>
        <taxon>Pseudomonadota</taxon>
        <taxon>Betaproteobacteria</taxon>
        <taxon>Burkholderiales</taxon>
        <taxon>Oxalobacteraceae</taxon>
        <taxon>Undibacterium</taxon>
    </lineage>
</organism>
<feature type="domain" description="DUF2520" evidence="2">
    <location>
        <begin position="137"/>
        <end position="260"/>
    </location>
</feature>
<reference evidence="3" key="1">
    <citation type="submission" date="2023-09" db="EMBL/GenBank/DDBJ databases">
        <title>Undibacterium sp. 20NA77.5 isolated from freshwater.</title>
        <authorList>
            <person name="Le V."/>
            <person name="Ko S.-R."/>
            <person name="Ahn C.-Y."/>
            <person name="Oh H.-M."/>
        </authorList>
    </citation>
    <scope>NUCLEOTIDE SEQUENCE</scope>
    <source>
        <strain evidence="3">20NA77.5</strain>
    </source>
</reference>
<gene>
    <name evidence="3" type="ORF">RF679_17770</name>
</gene>
<dbReference type="SUPFAM" id="SSF48179">
    <property type="entry name" value="6-phosphogluconate dehydrogenase C-terminal domain-like"/>
    <property type="match status" value="1"/>
</dbReference>
<dbReference type="Gene3D" id="1.10.1040.20">
    <property type="entry name" value="ProC-like, C-terminal domain"/>
    <property type="match status" value="1"/>
</dbReference>
<dbReference type="PANTHER" id="PTHR40459">
    <property type="entry name" value="CONSERVED HYPOTHETICAL ALANINE AND LEUCINE RICH PROTEIN"/>
    <property type="match status" value="1"/>
</dbReference>